<organism evidence="1 2">
    <name type="scientific">Triticum urartu</name>
    <name type="common">Red wild einkorn</name>
    <name type="synonym">Crithodium urartu</name>
    <dbReference type="NCBI Taxonomy" id="4572"/>
    <lineage>
        <taxon>Eukaryota</taxon>
        <taxon>Viridiplantae</taxon>
        <taxon>Streptophyta</taxon>
        <taxon>Embryophyta</taxon>
        <taxon>Tracheophyta</taxon>
        <taxon>Spermatophyta</taxon>
        <taxon>Magnoliopsida</taxon>
        <taxon>Liliopsida</taxon>
        <taxon>Poales</taxon>
        <taxon>Poaceae</taxon>
        <taxon>BOP clade</taxon>
        <taxon>Pooideae</taxon>
        <taxon>Triticodae</taxon>
        <taxon>Triticeae</taxon>
        <taxon>Triticinae</taxon>
        <taxon>Triticum</taxon>
    </lineage>
</organism>
<evidence type="ECO:0000313" key="1">
    <source>
        <dbReference type="EnsemblPlants" id="TuG1812G0700000188.01.T02"/>
    </source>
</evidence>
<reference evidence="1" key="3">
    <citation type="submission" date="2022-06" db="UniProtKB">
        <authorList>
            <consortium name="EnsemblPlants"/>
        </authorList>
    </citation>
    <scope>IDENTIFICATION</scope>
</reference>
<dbReference type="Proteomes" id="UP000015106">
    <property type="component" value="Chromosome 7"/>
</dbReference>
<dbReference type="Pfam" id="PF05096">
    <property type="entry name" value="Glu_cyclase_2"/>
    <property type="match status" value="1"/>
</dbReference>
<dbReference type="PANTHER" id="PTHR31270:SF3">
    <property type="entry name" value="GLUTAMINE CYCLOTRANSFERASE"/>
    <property type="match status" value="1"/>
</dbReference>
<dbReference type="GO" id="GO:0016603">
    <property type="term" value="F:glutaminyl-peptide cyclotransferase activity"/>
    <property type="evidence" value="ECO:0007669"/>
    <property type="project" value="InterPro"/>
</dbReference>
<keyword evidence="2" id="KW-1185">Reference proteome</keyword>
<proteinExistence type="predicted"/>
<evidence type="ECO:0000313" key="2">
    <source>
        <dbReference type="Proteomes" id="UP000015106"/>
    </source>
</evidence>
<accession>A0A8R7UWW0</accession>
<protein>
    <recommendedName>
        <fullName evidence="3">Glutaminyl-peptide cyclotransferase</fullName>
    </recommendedName>
</protein>
<name>A0A8R7UWW0_TRIUA</name>
<dbReference type="Gramene" id="TuG1812G0700000188.01.T02">
    <property type="protein sequence ID" value="TuG1812G0700000188.01.T02"/>
    <property type="gene ID" value="TuG1812G0700000188.01"/>
</dbReference>
<dbReference type="PANTHER" id="PTHR31270">
    <property type="entry name" value="GLUTAMINYL-PEPTIDE CYCLOTRANSFERASE"/>
    <property type="match status" value="1"/>
</dbReference>
<dbReference type="InterPro" id="IPR007788">
    <property type="entry name" value="QCT"/>
</dbReference>
<reference evidence="2" key="1">
    <citation type="journal article" date="2013" name="Nature">
        <title>Draft genome of the wheat A-genome progenitor Triticum urartu.</title>
        <authorList>
            <person name="Ling H.Q."/>
            <person name="Zhao S."/>
            <person name="Liu D."/>
            <person name="Wang J."/>
            <person name="Sun H."/>
            <person name="Zhang C."/>
            <person name="Fan H."/>
            <person name="Li D."/>
            <person name="Dong L."/>
            <person name="Tao Y."/>
            <person name="Gao C."/>
            <person name="Wu H."/>
            <person name="Li Y."/>
            <person name="Cui Y."/>
            <person name="Guo X."/>
            <person name="Zheng S."/>
            <person name="Wang B."/>
            <person name="Yu K."/>
            <person name="Liang Q."/>
            <person name="Yang W."/>
            <person name="Lou X."/>
            <person name="Chen J."/>
            <person name="Feng M."/>
            <person name="Jian J."/>
            <person name="Zhang X."/>
            <person name="Luo G."/>
            <person name="Jiang Y."/>
            <person name="Liu J."/>
            <person name="Wang Z."/>
            <person name="Sha Y."/>
            <person name="Zhang B."/>
            <person name="Wu H."/>
            <person name="Tang D."/>
            <person name="Shen Q."/>
            <person name="Xue P."/>
            <person name="Zou S."/>
            <person name="Wang X."/>
            <person name="Liu X."/>
            <person name="Wang F."/>
            <person name="Yang Y."/>
            <person name="An X."/>
            <person name="Dong Z."/>
            <person name="Zhang K."/>
            <person name="Zhang X."/>
            <person name="Luo M.C."/>
            <person name="Dvorak J."/>
            <person name="Tong Y."/>
            <person name="Wang J."/>
            <person name="Yang H."/>
            <person name="Li Z."/>
            <person name="Wang D."/>
            <person name="Zhang A."/>
            <person name="Wang J."/>
        </authorList>
    </citation>
    <scope>NUCLEOTIDE SEQUENCE</scope>
    <source>
        <strain evidence="2">cv. G1812</strain>
    </source>
</reference>
<dbReference type="EnsemblPlants" id="TuG1812G0700000188.01.T02">
    <property type="protein sequence ID" value="TuG1812G0700000188.01.T02"/>
    <property type="gene ID" value="TuG1812G0700000188.01"/>
</dbReference>
<reference evidence="1" key="2">
    <citation type="submission" date="2018-03" db="EMBL/GenBank/DDBJ databases">
        <title>The Triticum urartu genome reveals the dynamic nature of wheat genome evolution.</title>
        <authorList>
            <person name="Ling H."/>
            <person name="Ma B."/>
            <person name="Shi X."/>
            <person name="Liu H."/>
            <person name="Dong L."/>
            <person name="Sun H."/>
            <person name="Cao Y."/>
            <person name="Gao Q."/>
            <person name="Zheng S."/>
            <person name="Li Y."/>
            <person name="Yu Y."/>
            <person name="Du H."/>
            <person name="Qi M."/>
            <person name="Li Y."/>
            <person name="Yu H."/>
            <person name="Cui Y."/>
            <person name="Wang N."/>
            <person name="Chen C."/>
            <person name="Wu H."/>
            <person name="Zhao Y."/>
            <person name="Zhang J."/>
            <person name="Li Y."/>
            <person name="Zhou W."/>
            <person name="Zhang B."/>
            <person name="Hu W."/>
            <person name="Eijk M."/>
            <person name="Tang J."/>
            <person name="Witsenboer H."/>
            <person name="Zhao S."/>
            <person name="Li Z."/>
            <person name="Zhang A."/>
            <person name="Wang D."/>
            <person name="Liang C."/>
        </authorList>
    </citation>
    <scope>NUCLEOTIDE SEQUENCE [LARGE SCALE GENOMIC DNA]</scope>
    <source>
        <strain evidence="1">cv. G1812</strain>
    </source>
</reference>
<evidence type="ECO:0008006" key="3">
    <source>
        <dbReference type="Google" id="ProtNLM"/>
    </source>
</evidence>
<sequence>MVVHFLTAVLHSHKTYSKSSITSGMPLKICSMFQAIDVLNGIAWDEENNRLFVTGKLWPKLYEIKLRPVDGPPDGSVERLCPRASFY</sequence>
<dbReference type="AlphaFoldDB" id="A0A8R7UWW0"/>